<dbReference type="InterPro" id="IPR003660">
    <property type="entry name" value="HAMP_dom"/>
</dbReference>
<evidence type="ECO:0000256" key="13">
    <source>
        <dbReference type="SAM" id="Phobius"/>
    </source>
</evidence>
<evidence type="ECO:0000256" key="9">
    <source>
        <dbReference type="ARBA" id="ARBA00022840"/>
    </source>
</evidence>
<gene>
    <name evidence="17" type="ORF">LIP_3133</name>
</gene>
<evidence type="ECO:0000259" key="16">
    <source>
        <dbReference type="PROSITE" id="PS50885"/>
    </source>
</evidence>
<dbReference type="EC" id="2.7.13.3" evidence="3"/>
<keyword evidence="7" id="KW-0547">Nucleotide-binding</keyword>
<keyword evidence="12 13" id="KW-0472">Membrane</keyword>
<protein>
    <recommendedName>
        <fullName evidence="3">histidine kinase</fullName>
        <ecNumber evidence="3">2.7.13.3</ecNumber>
    </recommendedName>
</protein>
<evidence type="ECO:0000313" key="17">
    <source>
        <dbReference type="EMBL" id="BAS28961.1"/>
    </source>
</evidence>
<dbReference type="KEGG" id="lpil:LIP_3133"/>
<dbReference type="InterPro" id="IPR035965">
    <property type="entry name" value="PAS-like_dom_sf"/>
</dbReference>
<accession>A0A0K2SPD0</accession>
<keyword evidence="5" id="KW-0808">Transferase</keyword>
<keyword evidence="18" id="KW-1185">Reference proteome</keyword>
<dbReference type="CDD" id="cd00130">
    <property type="entry name" value="PAS"/>
    <property type="match status" value="1"/>
</dbReference>
<proteinExistence type="predicted"/>
<keyword evidence="8 17" id="KW-0418">Kinase</keyword>
<evidence type="ECO:0000256" key="10">
    <source>
        <dbReference type="ARBA" id="ARBA00022989"/>
    </source>
</evidence>
<dbReference type="SUPFAM" id="SSF55874">
    <property type="entry name" value="ATPase domain of HSP90 chaperone/DNA topoisomerase II/histidine kinase"/>
    <property type="match status" value="1"/>
</dbReference>
<dbReference type="Gene3D" id="1.10.287.130">
    <property type="match status" value="1"/>
</dbReference>
<feature type="transmembrane region" description="Helical" evidence="13">
    <location>
        <begin position="169"/>
        <end position="188"/>
    </location>
</feature>
<keyword evidence="11" id="KW-0902">Two-component regulatory system</keyword>
<dbReference type="InterPro" id="IPR036097">
    <property type="entry name" value="HisK_dim/P_sf"/>
</dbReference>
<dbReference type="InterPro" id="IPR004358">
    <property type="entry name" value="Sig_transdc_His_kin-like_C"/>
</dbReference>
<dbReference type="OrthoDB" id="9813151at2"/>
<evidence type="ECO:0000256" key="4">
    <source>
        <dbReference type="ARBA" id="ARBA00022553"/>
    </source>
</evidence>
<dbReference type="CDD" id="cd06225">
    <property type="entry name" value="HAMP"/>
    <property type="match status" value="1"/>
</dbReference>
<name>A0A0K2SPD0_LIMPI</name>
<feature type="transmembrane region" description="Helical" evidence="13">
    <location>
        <begin position="13"/>
        <end position="32"/>
    </location>
</feature>
<dbReference type="InterPro" id="IPR003594">
    <property type="entry name" value="HATPase_dom"/>
</dbReference>
<dbReference type="CDD" id="cd00082">
    <property type="entry name" value="HisKA"/>
    <property type="match status" value="1"/>
</dbReference>
<dbReference type="PANTHER" id="PTHR42878">
    <property type="entry name" value="TWO-COMPONENT HISTIDINE KINASE"/>
    <property type="match status" value="1"/>
</dbReference>
<dbReference type="GO" id="GO:0005524">
    <property type="term" value="F:ATP binding"/>
    <property type="evidence" value="ECO:0007669"/>
    <property type="project" value="UniProtKB-KW"/>
</dbReference>
<evidence type="ECO:0000256" key="12">
    <source>
        <dbReference type="ARBA" id="ARBA00023136"/>
    </source>
</evidence>
<keyword evidence="10 13" id="KW-1133">Transmembrane helix</keyword>
<reference evidence="18" key="2">
    <citation type="journal article" date="2016" name="Int. J. Syst. Evol. Microbiol.">
        <title>Complete genome sequence and cell structure of Limnochorda pilosa, a Gram-negative spore-former within the phylum Firmicutes.</title>
        <authorList>
            <person name="Watanabe M."/>
            <person name="Kojima H."/>
            <person name="Fukui M."/>
        </authorList>
    </citation>
    <scope>NUCLEOTIDE SEQUENCE [LARGE SCALE GENOMIC DNA]</scope>
    <source>
        <strain evidence="18">HC45</strain>
    </source>
</reference>
<dbReference type="GO" id="GO:0007234">
    <property type="term" value="P:osmosensory signaling via phosphorelay pathway"/>
    <property type="evidence" value="ECO:0007669"/>
    <property type="project" value="TreeGrafter"/>
</dbReference>
<feature type="domain" description="HAMP" evidence="16">
    <location>
        <begin position="190"/>
        <end position="242"/>
    </location>
</feature>
<dbReference type="NCBIfam" id="TIGR00229">
    <property type="entry name" value="sensory_box"/>
    <property type="match status" value="1"/>
</dbReference>
<dbReference type="FunFam" id="3.30.565.10:FF:000006">
    <property type="entry name" value="Sensor histidine kinase WalK"/>
    <property type="match status" value="1"/>
</dbReference>
<evidence type="ECO:0000259" key="14">
    <source>
        <dbReference type="PROSITE" id="PS50109"/>
    </source>
</evidence>
<dbReference type="Pfam" id="PF00672">
    <property type="entry name" value="HAMP"/>
    <property type="match status" value="1"/>
</dbReference>
<dbReference type="FunFam" id="1.10.287.130:FF:000001">
    <property type="entry name" value="Two-component sensor histidine kinase"/>
    <property type="match status" value="1"/>
</dbReference>
<dbReference type="PATRIC" id="fig|1555112.3.peg.3181"/>
<dbReference type="Gene3D" id="6.10.340.10">
    <property type="match status" value="1"/>
</dbReference>
<dbReference type="GO" id="GO:0000155">
    <property type="term" value="F:phosphorelay sensor kinase activity"/>
    <property type="evidence" value="ECO:0007669"/>
    <property type="project" value="InterPro"/>
</dbReference>
<dbReference type="RefSeq" id="WP_068140075.1">
    <property type="nucleotide sequence ID" value="NZ_AP014924.1"/>
</dbReference>
<dbReference type="SMART" id="SM00387">
    <property type="entry name" value="HATPase_c"/>
    <property type="match status" value="1"/>
</dbReference>
<dbReference type="SUPFAM" id="SSF158472">
    <property type="entry name" value="HAMP domain-like"/>
    <property type="match status" value="1"/>
</dbReference>
<dbReference type="AlphaFoldDB" id="A0A0K2SPD0"/>
<dbReference type="Gene3D" id="3.30.565.10">
    <property type="entry name" value="Histidine kinase-like ATPase, C-terminal domain"/>
    <property type="match status" value="1"/>
</dbReference>
<comment type="subcellular location">
    <subcellularLocation>
        <location evidence="2">Membrane</location>
        <topology evidence="2">Multi-pass membrane protein</topology>
    </subcellularLocation>
</comment>
<dbReference type="SUPFAM" id="SSF55785">
    <property type="entry name" value="PYP-like sensor domain (PAS domain)"/>
    <property type="match status" value="1"/>
</dbReference>
<organism evidence="17 18">
    <name type="scientific">Limnochorda pilosa</name>
    <dbReference type="NCBI Taxonomy" id="1555112"/>
    <lineage>
        <taxon>Bacteria</taxon>
        <taxon>Bacillati</taxon>
        <taxon>Bacillota</taxon>
        <taxon>Limnochordia</taxon>
        <taxon>Limnochordales</taxon>
        <taxon>Limnochordaceae</taxon>
        <taxon>Limnochorda</taxon>
    </lineage>
</organism>
<comment type="catalytic activity">
    <reaction evidence="1">
        <text>ATP + protein L-histidine = ADP + protein N-phospho-L-histidine.</text>
        <dbReference type="EC" id="2.7.13.3"/>
    </reaction>
</comment>
<dbReference type="CDD" id="cd00075">
    <property type="entry name" value="HATPase"/>
    <property type="match status" value="1"/>
</dbReference>
<feature type="domain" description="PAS" evidence="15">
    <location>
        <begin position="247"/>
        <end position="292"/>
    </location>
</feature>
<dbReference type="GO" id="GO:0000156">
    <property type="term" value="F:phosphorelay response regulator activity"/>
    <property type="evidence" value="ECO:0007669"/>
    <property type="project" value="TreeGrafter"/>
</dbReference>
<dbReference type="EMBL" id="AP014924">
    <property type="protein sequence ID" value="BAS28961.1"/>
    <property type="molecule type" value="Genomic_DNA"/>
</dbReference>
<dbReference type="InterPro" id="IPR036890">
    <property type="entry name" value="HATPase_C_sf"/>
</dbReference>
<evidence type="ECO:0000256" key="6">
    <source>
        <dbReference type="ARBA" id="ARBA00022692"/>
    </source>
</evidence>
<dbReference type="PROSITE" id="PS50112">
    <property type="entry name" value="PAS"/>
    <property type="match status" value="1"/>
</dbReference>
<dbReference type="InterPro" id="IPR000014">
    <property type="entry name" value="PAS"/>
</dbReference>
<evidence type="ECO:0000313" key="18">
    <source>
        <dbReference type="Proteomes" id="UP000065807"/>
    </source>
</evidence>
<evidence type="ECO:0000256" key="7">
    <source>
        <dbReference type="ARBA" id="ARBA00022741"/>
    </source>
</evidence>
<dbReference type="Pfam" id="PF02518">
    <property type="entry name" value="HATPase_c"/>
    <property type="match status" value="1"/>
</dbReference>
<evidence type="ECO:0000256" key="11">
    <source>
        <dbReference type="ARBA" id="ARBA00023012"/>
    </source>
</evidence>
<dbReference type="SMART" id="SM00304">
    <property type="entry name" value="HAMP"/>
    <property type="match status" value="1"/>
</dbReference>
<evidence type="ECO:0000256" key="3">
    <source>
        <dbReference type="ARBA" id="ARBA00012438"/>
    </source>
</evidence>
<keyword evidence="4" id="KW-0597">Phosphoprotein</keyword>
<dbReference type="STRING" id="1555112.LIP_3133"/>
<dbReference type="PROSITE" id="PS50109">
    <property type="entry name" value="HIS_KIN"/>
    <property type="match status" value="1"/>
</dbReference>
<dbReference type="InterPro" id="IPR050351">
    <property type="entry name" value="BphY/WalK/GraS-like"/>
</dbReference>
<dbReference type="SMART" id="SM00091">
    <property type="entry name" value="PAS"/>
    <property type="match status" value="1"/>
</dbReference>
<keyword evidence="9" id="KW-0067">ATP-binding</keyword>
<evidence type="ECO:0000259" key="15">
    <source>
        <dbReference type="PROSITE" id="PS50112"/>
    </source>
</evidence>
<dbReference type="PANTHER" id="PTHR42878:SF7">
    <property type="entry name" value="SENSOR HISTIDINE KINASE GLRK"/>
    <property type="match status" value="1"/>
</dbReference>
<evidence type="ECO:0000256" key="8">
    <source>
        <dbReference type="ARBA" id="ARBA00022777"/>
    </source>
</evidence>
<dbReference type="GO" id="GO:0016020">
    <property type="term" value="C:membrane"/>
    <property type="evidence" value="ECO:0007669"/>
    <property type="project" value="UniProtKB-SubCell"/>
</dbReference>
<dbReference type="Pfam" id="PF08448">
    <property type="entry name" value="PAS_4"/>
    <property type="match status" value="1"/>
</dbReference>
<dbReference type="PROSITE" id="PS50885">
    <property type="entry name" value="HAMP"/>
    <property type="match status" value="1"/>
</dbReference>
<dbReference type="InterPro" id="IPR005467">
    <property type="entry name" value="His_kinase_dom"/>
</dbReference>
<dbReference type="GO" id="GO:0030295">
    <property type="term" value="F:protein kinase activator activity"/>
    <property type="evidence" value="ECO:0007669"/>
    <property type="project" value="TreeGrafter"/>
</dbReference>
<dbReference type="Gene3D" id="3.30.450.20">
    <property type="entry name" value="PAS domain"/>
    <property type="match status" value="1"/>
</dbReference>
<evidence type="ECO:0000256" key="1">
    <source>
        <dbReference type="ARBA" id="ARBA00000085"/>
    </source>
</evidence>
<dbReference type="SUPFAM" id="SSF47384">
    <property type="entry name" value="Homodimeric domain of signal transducing histidine kinase"/>
    <property type="match status" value="1"/>
</dbReference>
<dbReference type="Pfam" id="PF00512">
    <property type="entry name" value="HisKA"/>
    <property type="match status" value="1"/>
</dbReference>
<evidence type="ECO:0000256" key="5">
    <source>
        <dbReference type="ARBA" id="ARBA00022679"/>
    </source>
</evidence>
<evidence type="ECO:0000256" key="2">
    <source>
        <dbReference type="ARBA" id="ARBA00004141"/>
    </source>
</evidence>
<dbReference type="InterPro" id="IPR003661">
    <property type="entry name" value="HisK_dim/P_dom"/>
</dbReference>
<sequence length="594" mass="65528">MRTVFGKLLIHDVLLIVVTMSILASAVGYLAVDYSFSDRRRELVSQAEALSALISNGYLVRSDPETAHFLLETVDRMADARVWVVNDQGLVLLTSLSHTRWEGFRLSADELQKVRAGLVVSRVDLIPQLGEPTFSVAAPVMAGGRVAGAVLLHAPISGVMATVQRIRTLVLYASLLALSLALLLAFFVSRRITRPVREMTAFAQAMRQGRFDHRIEVEEEDEIGQLAKTFNHLSRELGLTIDALTREKRQRESIVQSMSEGVLAVDVRGHILLVNPQARQLLELAGGEAEGRPAEEVLPAEWFQPFQRCLQEGMPVEGIRPTGGRTLRLRVAPIDGGGRVEGAVGLVEDITEQRRVEQMRRDFVANVSHELRTPLTSLRGFLQAIREGVVTDPREIGRYLGVMHGETMRLIRLVNSLLDLSRIEGGQVQLHRQALALAPVVEDVLVSMHPRMEENALRVETDIPQDLPAVWADRDRLDQILINLLENAVRYAGREGQVRVAARSLGDAVVVAVEDTGPGIPAEELPYVWDRFYKVDKARTADGSGTGLGLVIVRQLVELHGGRAWAESQPGQGSRFFFSLPQAQGQEETGPVSA</sequence>
<keyword evidence="6 13" id="KW-0812">Transmembrane</keyword>
<reference evidence="18" key="1">
    <citation type="submission" date="2015-07" db="EMBL/GenBank/DDBJ databases">
        <title>Complete genome sequence and phylogenetic analysis of Limnochorda pilosa.</title>
        <authorList>
            <person name="Watanabe M."/>
            <person name="Kojima H."/>
            <person name="Fukui M."/>
        </authorList>
    </citation>
    <scope>NUCLEOTIDE SEQUENCE [LARGE SCALE GENOMIC DNA]</scope>
    <source>
        <strain evidence="18">HC45</strain>
    </source>
</reference>
<dbReference type="SMART" id="SM00388">
    <property type="entry name" value="HisKA"/>
    <property type="match status" value="1"/>
</dbReference>
<feature type="domain" description="Histidine kinase" evidence="14">
    <location>
        <begin position="366"/>
        <end position="584"/>
    </location>
</feature>
<dbReference type="InterPro" id="IPR013656">
    <property type="entry name" value="PAS_4"/>
</dbReference>
<dbReference type="Proteomes" id="UP000065807">
    <property type="component" value="Chromosome"/>
</dbReference>
<dbReference type="PRINTS" id="PR00344">
    <property type="entry name" value="BCTRLSENSOR"/>
</dbReference>